<gene>
    <name evidence="2" type="ORF">HIR71_15270</name>
</gene>
<dbReference type="EMBL" id="JABCJJ010000041">
    <property type="protein sequence ID" value="NMR21561.1"/>
    <property type="molecule type" value="Genomic_DNA"/>
</dbReference>
<keyword evidence="3" id="KW-1185">Reference proteome</keyword>
<dbReference type="AlphaFoldDB" id="A0A7Y0M0W3"/>
<evidence type="ECO:0000313" key="3">
    <source>
        <dbReference type="Proteomes" id="UP000562124"/>
    </source>
</evidence>
<dbReference type="RefSeq" id="WP_169325928.1">
    <property type="nucleotide sequence ID" value="NZ_JABCJJ010000041.1"/>
</dbReference>
<comment type="caution">
    <text evidence="2">The sequence shown here is derived from an EMBL/GenBank/DDBJ whole genome shotgun (WGS) entry which is preliminary data.</text>
</comment>
<feature type="region of interest" description="Disordered" evidence="1">
    <location>
        <begin position="1"/>
        <end position="50"/>
    </location>
</feature>
<accession>A0A7Y0M0W3</accession>
<evidence type="ECO:0000313" key="2">
    <source>
        <dbReference type="EMBL" id="NMR21561.1"/>
    </source>
</evidence>
<name>A0A7Y0M0W3_CELFI</name>
<sequence>MSEHLPDSFDPQQPDLPSMAVDPDPIPDTHEGQAPTTEGDDPAEGEGVPG</sequence>
<reference evidence="2 3" key="1">
    <citation type="submission" date="2020-04" db="EMBL/GenBank/DDBJ databases">
        <title>Sequencing and Assembly of C. fimi.</title>
        <authorList>
            <person name="Ramsey A.R."/>
        </authorList>
    </citation>
    <scope>NUCLEOTIDE SEQUENCE [LARGE SCALE GENOMIC DNA]</scope>
    <source>
        <strain evidence="2 3">SB</strain>
    </source>
</reference>
<protein>
    <submittedName>
        <fullName evidence="2">Chromosome partitioning protein</fullName>
    </submittedName>
</protein>
<proteinExistence type="predicted"/>
<evidence type="ECO:0000256" key="1">
    <source>
        <dbReference type="SAM" id="MobiDB-lite"/>
    </source>
</evidence>
<organism evidence="2 3">
    <name type="scientific">Cellulomonas fimi</name>
    <dbReference type="NCBI Taxonomy" id="1708"/>
    <lineage>
        <taxon>Bacteria</taxon>
        <taxon>Bacillati</taxon>
        <taxon>Actinomycetota</taxon>
        <taxon>Actinomycetes</taxon>
        <taxon>Micrococcales</taxon>
        <taxon>Cellulomonadaceae</taxon>
        <taxon>Cellulomonas</taxon>
    </lineage>
</organism>
<dbReference type="Proteomes" id="UP000562124">
    <property type="component" value="Unassembled WGS sequence"/>
</dbReference>